<feature type="transmembrane region" description="Helical" evidence="7">
    <location>
        <begin position="203"/>
        <end position="221"/>
    </location>
</feature>
<evidence type="ECO:0000313" key="9">
    <source>
        <dbReference type="EMBL" id="CZR66429.1"/>
    </source>
</evidence>
<feature type="transmembrane region" description="Helical" evidence="7">
    <location>
        <begin position="337"/>
        <end position="356"/>
    </location>
</feature>
<accession>A0A1L7XN15</accession>
<evidence type="ECO:0000256" key="1">
    <source>
        <dbReference type="ARBA" id="ARBA00004141"/>
    </source>
</evidence>
<keyword evidence="10" id="KW-1185">Reference proteome</keyword>
<feature type="transmembrane region" description="Helical" evidence="7">
    <location>
        <begin position="301"/>
        <end position="325"/>
    </location>
</feature>
<keyword evidence="2" id="KW-0813">Transport</keyword>
<feature type="transmembrane region" description="Helical" evidence="7">
    <location>
        <begin position="454"/>
        <end position="479"/>
    </location>
</feature>
<evidence type="ECO:0000256" key="3">
    <source>
        <dbReference type="ARBA" id="ARBA00022692"/>
    </source>
</evidence>
<dbReference type="PANTHER" id="PTHR43791">
    <property type="entry name" value="PERMEASE-RELATED"/>
    <property type="match status" value="1"/>
</dbReference>
<dbReference type="PROSITE" id="PS50850">
    <property type="entry name" value="MFS"/>
    <property type="match status" value="1"/>
</dbReference>
<dbReference type="Pfam" id="PF07690">
    <property type="entry name" value="MFS_1"/>
    <property type="match status" value="1"/>
</dbReference>
<keyword evidence="4 7" id="KW-1133">Transmembrane helix</keyword>
<dbReference type="FunFam" id="1.20.1250.20:FF:000064">
    <property type="entry name" value="MFS allantoate transporter"/>
    <property type="match status" value="1"/>
</dbReference>
<dbReference type="InterPro" id="IPR036259">
    <property type="entry name" value="MFS_trans_sf"/>
</dbReference>
<dbReference type="AlphaFoldDB" id="A0A1L7XN15"/>
<protein>
    <submittedName>
        <fullName evidence="9">Related to DAL5-Allantoate and ureidosuccinate permease</fullName>
    </submittedName>
</protein>
<dbReference type="EMBL" id="FJOG01000037">
    <property type="protein sequence ID" value="CZR66429.1"/>
    <property type="molecule type" value="Genomic_DNA"/>
</dbReference>
<dbReference type="PANTHER" id="PTHR43791:SF70">
    <property type="entry name" value="MAJOR FACILITATOR SUPERFAMILY (MFS) PROFILE DOMAIN-CONTAINING PROTEIN"/>
    <property type="match status" value="1"/>
</dbReference>
<dbReference type="InterPro" id="IPR020846">
    <property type="entry name" value="MFS_dom"/>
</dbReference>
<sequence>MGSPDEIAASNTPEVAPSVDEMIAVVTQNDAGDFSKGELRIDDEAGELAAQALASGPAEAEISKKVLRKIDLYILPFLCITYGLQFLDKTTLGYSSVFGIIADNHLVGQDYSWTSSIFYFGYMFAEYPGVALLQRFPIAKFLGINIIIWASILMLTATCSSFAGLATVRFLLGVFEATISPGFVAITGIWWTRQEQASRSAIWISFLGFFGTIGGLITFGIGHIEGSLATWKLIFLILGAFTVVWGVLFIIVVPDNPASARWLSEDEKVVAIQRVVENKTGTKTKTFVKEQVLEALLDPKILLLALISFVNAVASGGLSFGSIIIKGFGFTSLQTTLMNMPLSFLQAVFTLLGGYVQTKVPNARLIVGSVAMIPPIIGTILINQLETSNKWGRLVGVWLLAGYPTGFMVLLGLLATNVAGSTKKSMASAMVFVMYCVGQIVGPQCFKATQAPSYHGGIVAMLVGFILNIVFNLTLRFLYQLENKKRDRALEGKTIEEIEALREESRIQGFENVTDKQNVSTSAESFQS</sequence>
<evidence type="ECO:0000256" key="4">
    <source>
        <dbReference type="ARBA" id="ARBA00022989"/>
    </source>
</evidence>
<dbReference type="OrthoDB" id="6730379at2759"/>
<organism evidence="9 10">
    <name type="scientific">Phialocephala subalpina</name>
    <dbReference type="NCBI Taxonomy" id="576137"/>
    <lineage>
        <taxon>Eukaryota</taxon>
        <taxon>Fungi</taxon>
        <taxon>Dikarya</taxon>
        <taxon>Ascomycota</taxon>
        <taxon>Pezizomycotina</taxon>
        <taxon>Leotiomycetes</taxon>
        <taxon>Helotiales</taxon>
        <taxon>Mollisiaceae</taxon>
        <taxon>Phialocephala</taxon>
        <taxon>Phialocephala fortinii species complex</taxon>
    </lineage>
</organism>
<evidence type="ECO:0000259" key="8">
    <source>
        <dbReference type="PROSITE" id="PS50850"/>
    </source>
</evidence>
<evidence type="ECO:0000256" key="5">
    <source>
        <dbReference type="ARBA" id="ARBA00023136"/>
    </source>
</evidence>
<gene>
    <name evidence="9" type="ORF">PAC_16330</name>
</gene>
<dbReference type="SUPFAM" id="SSF103473">
    <property type="entry name" value="MFS general substrate transporter"/>
    <property type="match status" value="1"/>
</dbReference>
<dbReference type="Proteomes" id="UP000184330">
    <property type="component" value="Unassembled WGS sequence"/>
</dbReference>
<feature type="transmembrane region" description="Helical" evidence="7">
    <location>
        <begin position="233"/>
        <end position="253"/>
    </location>
</feature>
<evidence type="ECO:0000256" key="6">
    <source>
        <dbReference type="ARBA" id="ARBA00037968"/>
    </source>
</evidence>
<reference evidence="9 10" key="1">
    <citation type="submission" date="2016-03" db="EMBL/GenBank/DDBJ databases">
        <authorList>
            <person name="Ploux O."/>
        </authorList>
    </citation>
    <scope>NUCLEOTIDE SEQUENCE [LARGE SCALE GENOMIC DNA]</scope>
    <source>
        <strain evidence="9 10">UAMH 11012</strain>
    </source>
</reference>
<feature type="transmembrane region" description="Helical" evidence="7">
    <location>
        <begin position="394"/>
        <end position="414"/>
    </location>
</feature>
<dbReference type="GO" id="GO:0016020">
    <property type="term" value="C:membrane"/>
    <property type="evidence" value="ECO:0007669"/>
    <property type="project" value="UniProtKB-SubCell"/>
</dbReference>
<comment type="similarity">
    <text evidence="6">Belongs to the major facilitator superfamily. Allantoate permease family.</text>
</comment>
<proteinExistence type="inferred from homology"/>
<dbReference type="InterPro" id="IPR011701">
    <property type="entry name" value="MFS"/>
</dbReference>
<keyword evidence="3 7" id="KW-0812">Transmembrane</keyword>
<name>A0A1L7XN15_9HELO</name>
<keyword evidence="5 7" id="KW-0472">Membrane</keyword>
<comment type="subcellular location">
    <subcellularLocation>
        <location evidence="1">Membrane</location>
        <topology evidence="1">Multi-pass membrane protein</topology>
    </subcellularLocation>
</comment>
<feature type="domain" description="Major facilitator superfamily (MFS) profile" evidence="8">
    <location>
        <begin position="74"/>
        <end position="486"/>
    </location>
</feature>
<evidence type="ECO:0000313" key="10">
    <source>
        <dbReference type="Proteomes" id="UP000184330"/>
    </source>
</evidence>
<feature type="transmembrane region" description="Helical" evidence="7">
    <location>
        <begin position="170"/>
        <end position="191"/>
    </location>
</feature>
<feature type="transmembrane region" description="Helical" evidence="7">
    <location>
        <begin position="141"/>
        <end position="164"/>
    </location>
</feature>
<evidence type="ECO:0000256" key="2">
    <source>
        <dbReference type="ARBA" id="ARBA00022448"/>
    </source>
</evidence>
<feature type="transmembrane region" description="Helical" evidence="7">
    <location>
        <begin position="363"/>
        <end position="382"/>
    </location>
</feature>
<dbReference type="Gene3D" id="1.20.1250.20">
    <property type="entry name" value="MFS general substrate transporter like domains"/>
    <property type="match status" value="2"/>
</dbReference>
<dbReference type="GO" id="GO:0022857">
    <property type="term" value="F:transmembrane transporter activity"/>
    <property type="evidence" value="ECO:0007669"/>
    <property type="project" value="InterPro"/>
</dbReference>
<evidence type="ECO:0000256" key="7">
    <source>
        <dbReference type="SAM" id="Phobius"/>
    </source>
</evidence>